<accession>A0A517LW00</accession>
<evidence type="ECO:0000259" key="1">
    <source>
        <dbReference type="Pfam" id="PF01882"/>
    </source>
</evidence>
<dbReference type="OrthoDB" id="9776116at2"/>
<evidence type="ECO:0000313" key="2">
    <source>
        <dbReference type="EMBL" id="QDS86790.1"/>
    </source>
</evidence>
<dbReference type="SUPFAM" id="SSF53300">
    <property type="entry name" value="vWA-like"/>
    <property type="match status" value="1"/>
</dbReference>
<dbReference type="Gene3D" id="3.40.50.410">
    <property type="entry name" value="von Willebrand factor, type A domain"/>
    <property type="match status" value="1"/>
</dbReference>
<dbReference type="KEGG" id="ruv:EC9_09640"/>
<keyword evidence="3" id="KW-1185">Reference proteome</keyword>
<dbReference type="EMBL" id="CP036261">
    <property type="protein sequence ID" value="QDS86790.1"/>
    <property type="molecule type" value="Genomic_DNA"/>
</dbReference>
<reference evidence="2 3" key="1">
    <citation type="submission" date="2019-02" db="EMBL/GenBank/DDBJ databases">
        <title>Deep-cultivation of Planctomycetes and their phenomic and genomic characterization uncovers novel biology.</title>
        <authorList>
            <person name="Wiegand S."/>
            <person name="Jogler M."/>
            <person name="Boedeker C."/>
            <person name="Pinto D."/>
            <person name="Vollmers J."/>
            <person name="Rivas-Marin E."/>
            <person name="Kohn T."/>
            <person name="Peeters S.H."/>
            <person name="Heuer A."/>
            <person name="Rast P."/>
            <person name="Oberbeckmann S."/>
            <person name="Bunk B."/>
            <person name="Jeske O."/>
            <person name="Meyerdierks A."/>
            <person name="Storesund J.E."/>
            <person name="Kallscheuer N."/>
            <person name="Luecker S."/>
            <person name="Lage O.M."/>
            <person name="Pohl T."/>
            <person name="Merkel B.J."/>
            <person name="Hornburger P."/>
            <person name="Mueller R.-W."/>
            <person name="Bruemmer F."/>
            <person name="Labrenz M."/>
            <person name="Spormann A.M."/>
            <person name="Op den Camp H."/>
            <person name="Overmann J."/>
            <person name="Amann R."/>
            <person name="Jetten M.S.M."/>
            <person name="Mascher T."/>
            <person name="Medema M.H."/>
            <person name="Devos D.P."/>
            <person name="Kaster A.-K."/>
            <person name="Ovreas L."/>
            <person name="Rohde M."/>
            <person name="Galperin M.Y."/>
            <person name="Jogler C."/>
        </authorList>
    </citation>
    <scope>NUCLEOTIDE SEQUENCE [LARGE SCALE GENOMIC DNA]</scope>
    <source>
        <strain evidence="2 3">EC9</strain>
    </source>
</reference>
<gene>
    <name evidence="2" type="ORF">EC9_09640</name>
</gene>
<dbReference type="RefSeq" id="WP_145342739.1">
    <property type="nucleotide sequence ID" value="NZ_CP036261.1"/>
</dbReference>
<name>A0A517LW00_9BACT</name>
<dbReference type="PANTHER" id="PTHR33608">
    <property type="entry name" value="BLL2464 PROTEIN"/>
    <property type="match status" value="1"/>
</dbReference>
<dbReference type="Proteomes" id="UP000319557">
    <property type="component" value="Chromosome"/>
</dbReference>
<sequence>MYQTFAKYLDHDAYTALNALRLKSRHRFAGSAAGEHRSFRMGQAIEFAQHRQYAPGDDLRYLDWKIYGRTDKYYLKQSEDETDLCCYVLLDNSESMSFAGTDSEISKLQYARKLAVALAFVTLAGQDRIGLGMLSDRLFDYLPPSSAISQLSRWDEVFEKTPAAGGTDLPSGVAQFVDQARQPGLVVLISDLLGPEQGLQGALTLLRGAGHDAIVLHVMDRQEREFRFDGELHFEGLESAGEVDVNGAQIRNAYLEELDNFIEKQRQNCWGLGFEFSTVLTDLPLAAALSSHFRH</sequence>
<proteinExistence type="predicted"/>
<evidence type="ECO:0000313" key="3">
    <source>
        <dbReference type="Proteomes" id="UP000319557"/>
    </source>
</evidence>
<feature type="domain" description="DUF58" evidence="1">
    <location>
        <begin position="50"/>
        <end position="256"/>
    </location>
</feature>
<dbReference type="AlphaFoldDB" id="A0A517LW00"/>
<organism evidence="2 3">
    <name type="scientific">Rosistilla ulvae</name>
    <dbReference type="NCBI Taxonomy" id="1930277"/>
    <lineage>
        <taxon>Bacteria</taxon>
        <taxon>Pseudomonadati</taxon>
        <taxon>Planctomycetota</taxon>
        <taxon>Planctomycetia</taxon>
        <taxon>Pirellulales</taxon>
        <taxon>Pirellulaceae</taxon>
        <taxon>Rosistilla</taxon>
    </lineage>
</organism>
<dbReference type="Pfam" id="PF01882">
    <property type="entry name" value="DUF58"/>
    <property type="match status" value="1"/>
</dbReference>
<dbReference type="PANTHER" id="PTHR33608:SF7">
    <property type="entry name" value="DUF58 DOMAIN-CONTAINING PROTEIN"/>
    <property type="match status" value="1"/>
</dbReference>
<dbReference type="InterPro" id="IPR036465">
    <property type="entry name" value="vWFA_dom_sf"/>
</dbReference>
<protein>
    <recommendedName>
        <fullName evidence="1">DUF58 domain-containing protein</fullName>
    </recommendedName>
</protein>
<dbReference type="InterPro" id="IPR002881">
    <property type="entry name" value="DUF58"/>
</dbReference>